<dbReference type="EMBL" id="SOFM01000016">
    <property type="protein sequence ID" value="TFC05383.1"/>
    <property type="molecule type" value="Genomic_DNA"/>
</dbReference>
<dbReference type="InterPro" id="IPR045540">
    <property type="entry name" value="YegS/DAGK_C"/>
</dbReference>
<dbReference type="PROSITE" id="PS50146">
    <property type="entry name" value="DAGK"/>
    <property type="match status" value="1"/>
</dbReference>
<dbReference type="PANTHER" id="PTHR30492:SF0">
    <property type="entry name" value="METHYLGLYOXAL SYNTHASE"/>
    <property type="match status" value="1"/>
</dbReference>
<name>A0A4R8WCX1_9MICO</name>
<dbReference type="InterPro" id="IPR004363">
    <property type="entry name" value="Methylgl_synth"/>
</dbReference>
<evidence type="ECO:0000313" key="3">
    <source>
        <dbReference type="Proteomes" id="UP000297643"/>
    </source>
</evidence>
<comment type="caution">
    <text evidence="2">The sequence shown here is derived from an EMBL/GenBank/DDBJ whole genome shotgun (WGS) entry which is preliminary data.</text>
</comment>
<accession>A0A4R8WCX1</accession>
<dbReference type="GO" id="GO:0019242">
    <property type="term" value="P:methylglyoxal biosynthetic process"/>
    <property type="evidence" value="ECO:0007669"/>
    <property type="project" value="InterPro"/>
</dbReference>
<dbReference type="Gene3D" id="2.60.200.40">
    <property type="match status" value="1"/>
</dbReference>
<keyword evidence="3" id="KW-1185">Reference proteome</keyword>
<gene>
    <name evidence="2" type="ORF">E3O32_06855</name>
</gene>
<keyword evidence="2" id="KW-0808">Transferase</keyword>
<evidence type="ECO:0000259" key="1">
    <source>
        <dbReference type="PROSITE" id="PS50146"/>
    </source>
</evidence>
<feature type="domain" description="DAGKc" evidence="1">
    <location>
        <begin position="8"/>
        <end position="138"/>
    </location>
</feature>
<keyword evidence="2" id="KW-0418">Kinase</keyword>
<dbReference type="Gene3D" id="3.40.50.10330">
    <property type="entry name" value="Probable inorganic polyphosphate/atp-NAD kinase, domain 1"/>
    <property type="match status" value="1"/>
</dbReference>
<dbReference type="InterPro" id="IPR016064">
    <property type="entry name" value="NAD/diacylglycerol_kinase_sf"/>
</dbReference>
<protein>
    <submittedName>
        <fullName evidence="2">Diacylglycerol kinase</fullName>
    </submittedName>
</protein>
<dbReference type="GO" id="GO:0008929">
    <property type="term" value="F:methylglyoxal synthase activity"/>
    <property type="evidence" value="ECO:0007669"/>
    <property type="project" value="InterPro"/>
</dbReference>
<sequence>MNTPGQTERVLRAAVVYNPIKVDLVKLRLSVAGAASAAGWDESLWFPTSLDDPGTAAARLAVEQGASVVIAAGGDGTVRAVAEVLRRTGIALAIVPAGTGNLLARNLKLPLSSLDESARIAFTGVDKPVDVGVANVTTESGAAVEHAFLVMAGIGLDARMIASTSADLKKRVGWLAYVDAGARVIPTARPFRIRYSVEGRTDRPAHVSTILIANCGLLPGNMQFLPDARIDDGILDIAVLQPKGVLGWLAIWRRVTWENGVLRRSAAGRRIIDRTESSNERVMTTLRGAGIRIVLEHAQEFEIDGDEFGLVRAASFRADPGALMVRLPAVA</sequence>
<dbReference type="InterPro" id="IPR001206">
    <property type="entry name" value="Diacylglycerol_kinase_cat_dom"/>
</dbReference>
<dbReference type="SUPFAM" id="SSF111331">
    <property type="entry name" value="NAD kinase/diacylglycerol kinase-like"/>
    <property type="match status" value="1"/>
</dbReference>
<dbReference type="GO" id="GO:0016301">
    <property type="term" value="F:kinase activity"/>
    <property type="evidence" value="ECO:0007669"/>
    <property type="project" value="UniProtKB-KW"/>
</dbReference>
<reference evidence="2 3" key="1">
    <citation type="submission" date="2019-03" db="EMBL/GenBank/DDBJ databases">
        <title>Genomics of glacier-inhabiting Cryobacterium strains.</title>
        <authorList>
            <person name="Liu Q."/>
            <person name="Xin Y.-H."/>
        </authorList>
    </citation>
    <scope>NUCLEOTIDE SEQUENCE [LARGE SCALE GENOMIC DNA]</scope>
    <source>
        <strain evidence="2 3">RHLT2-21</strain>
    </source>
</reference>
<dbReference type="PANTHER" id="PTHR30492">
    <property type="entry name" value="METHYLGLYOXAL SYNTHASE"/>
    <property type="match status" value="1"/>
</dbReference>
<dbReference type="RefSeq" id="WP_134507907.1">
    <property type="nucleotide sequence ID" value="NZ_SOFM01000016.1"/>
</dbReference>
<dbReference type="GO" id="GO:0005829">
    <property type="term" value="C:cytosol"/>
    <property type="evidence" value="ECO:0007669"/>
    <property type="project" value="TreeGrafter"/>
</dbReference>
<evidence type="ECO:0000313" key="2">
    <source>
        <dbReference type="EMBL" id="TFC05383.1"/>
    </source>
</evidence>
<dbReference type="Pfam" id="PF00781">
    <property type="entry name" value="DAGK_cat"/>
    <property type="match status" value="1"/>
</dbReference>
<dbReference type="AlphaFoldDB" id="A0A4R8WCX1"/>
<organism evidence="2 3">
    <name type="scientific">Cryobacterium mannosilyticum</name>
    <dbReference type="NCBI Taxonomy" id="1259190"/>
    <lineage>
        <taxon>Bacteria</taxon>
        <taxon>Bacillati</taxon>
        <taxon>Actinomycetota</taxon>
        <taxon>Actinomycetes</taxon>
        <taxon>Micrococcales</taxon>
        <taxon>Microbacteriaceae</taxon>
        <taxon>Cryobacterium</taxon>
    </lineage>
</organism>
<dbReference type="Proteomes" id="UP000297643">
    <property type="component" value="Unassembled WGS sequence"/>
</dbReference>
<dbReference type="Pfam" id="PF19279">
    <property type="entry name" value="YegS_C"/>
    <property type="match status" value="1"/>
</dbReference>
<proteinExistence type="predicted"/>
<dbReference type="InterPro" id="IPR017438">
    <property type="entry name" value="ATP-NAD_kinase_N"/>
</dbReference>